<dbReference type="GO" id="GO:0016020">
    <property type="term" value="C:membrane"/>
    <property type="evidence" value="ECO:0007669"/>
    <property type="project" value="UniProtKB-SubCell"/>
</dbReference>
<keyword evidence="5 8" id="KW-1133">Transmembrane helix</keyword>
<keyword evidence="6 8" id="KW-0406">Ion transport</keyword>
<evidence type="ECO:0000313" key="10">
    <source>
        <dbReference type="EMBL" id="CAB1416789.1"/>
    </source>
</evidence>
<comment type="subcellular location">
    <subcellularLocation>
        <location evidence="1">Membrane</location>
        <topology evidence="1">Single-pass membrane protein</topology>
    </subcellularLocation>
</comment>
<organism evidence="10 11">
    <name type="scientific">Pleuronectes platessa</name>
    <name type="common">European plaice</name>
    <dbReference type="NCBI Taxonomy" id="8262"/>
    <lineage>
        <taxon>Eukaryota</taxon>
        <taxon>Metazoa</taxon>
        <taxon>Chordata</taxon>
        <taxon>Craniata</taxon>
        <taxon>Vertebrata</taxon>
        <taxon>Euteleostomi</taxon>
        <taxon>Actinopterygii</taxon>
        <taxon>Neopterygii</taxon>
        <taxon>Teleostei</taxon>
        <taxon>Neoteleostei</taxon>
        <taxon>Acanthomorphata</taxon>
        <taxon>Carangaria</taxon>
        <taxon>Pleuronectiformes</taxon>
        <taxon>Pleuronectoidei</taxon>
        <taxon>Pleuronectidae</taxon>
        <taxon>Pleuronectes</taxon>
    </lineage>
</organism>
<accession>A0A9N7TRI2</accession>
<comment type="similarity">
    <text evidence="2 8">Belongs to the FXYD family.</text>
</comment>
<sequence length="201" mass="22064">MGSICYKGAGGEKSSLGVCWRLKHAGTMDLVVLVAFSSWLAPALASAAVGDIDYDSAFNYDYESLRIGGLVFAVVLFLLGIALIVSKWFASAGNVPVRKEKSHDPRVLMRNQVFQELRHRGEEQWRSVLLTSARTMFPDQSDFDYDYETLRTTGMVLAIVMFVSGILIALSKKFTKCVKPSSNSSSSGTQIPKTEVPPQTV</sequence>
<dbReference type="InterPro" id="IPR000272">
    <property type="entry name" value="Ion-transport_regulator_FXYD"/>
</dbReference>
<gene>
    <name evidence="10" type="ORF">PLEPLA_LOCUS4580</name>
</gene>
<dbReference type="CDD" id="cd20324">
    <property type="entry name" value="FXYD6"/>
    <property type="match status" value="1"/>
</dbReference>
<dbReference type="AlphaFoldDB" id="A0A9N7TRI2"/>
<dbReference type="GO" id="GO:0043269">
    <property type="term" value="P:regulation of monoatomic ion transport"/>
    <property type="evidence" value="ECO:0007669"/>
    <property type="project" value="InterPro"/>
</dbReference>
<evidence type="ECO:0000256" key="6">
    <source>
        <dbReference type="ARBA" id="ARBA00023065"/>
    </source>
</evidence>
<keyword evidence="4 8" id="KW-0812">Transmembrane</keyword>
<feature type="transmembrane region" description="Helical" evidence="8">
    <location>
        <begin position="70"/>
        <end position="90"/>
    </location>
</feature>
<protein>
    <recommendedName>
        <fullName evidence="8">FXYD domain-containing ion transport regulator</fullName>
    </recommendedName>
</protein>
<dbReference type="EMBL" id="CADEAL010000225">
    <property type="protein sequence ID" value="CAB1416789.1"/>
    <property type="molecule type" value="Genomic_DNA"/>
</dbReference>
<dbReference type="InterPro" id="IPR047284">
    <property type="entry name" value="FXYD7"/>
</dbReference>
<evidence type="ECO:0000256" key="7">
    <source>
        <dbReference type="ARBA" id="ARBA00023136"/>
    </source>
</evidence>
<keyword evidence="7 8" id="KW-0472">Membrane</keyword>
<feature type="region of interest" description="Disordered" evidence="9">
    <location>
        <begin position="179"/>
        <end position="201"/>
    </location>
</feature>
<feature type="transmembrane region" description="Helical" evidence="8">
    <location>
        <begin position="152"/>
        <end position="170"/>
    </location>
</feature>
<dbReference type="Pfam" id="PF02038">
    <property type="entry name" value="ATP1G1_PLM_MAT8"/>
    <property type="match status" value="2"/>
</dbReference>
<dbReference type="PANTHER" id="PTHR14132:SF22">
    <property type="entry name" value="FXYD DOMAIN-CONTAINING ION TRANSPORT REGULATOR"/>
    <property type="match status" value="1"/>
</dbReference>
<evidence type="ECO:0000256" key="1">
    <source>
        <dbReference type="ARBA" id="ARBA00004167"/>
    </source>
</evidence>
<reference evidence="10" key="1">
    <citation type="submission" date="2020-03" db="EMBL/GenBank/DDBJ databases">
        <authorList>
            <person name="Weist P."/>
        </authorList>
    </citation>
    <scope>NUCLEOTIDE SEQUENCE</scope>
</reference>
<evidence type="ECO:0000256" key="5">
    <source>
        <dbReference type="ARBA" id="ARBA00022989"/>
    </source>
</evidence>
<evidence type="ECO:0000313" key="11">
    <source>
        <dbReference type="Proteomes" id="UP001153269"/>
    </source>
</evidence>
<dbReference type="GO" id="GO:0006811">
    <property type="term" value="P:monoatomic ion transport"/>
    <property type="evidence" value="ECO:0007669"/>
    <property type="project" value="UniProtKB-KW"/>
</dbReference>
<keyword evidence="3 8" id="KW-0813">Transport</keyword>
<dbReference type="Gene3D" id="1.20.5.780">
    <property type="entry name" value="Single helix bin"/>
    <property type="match status" value="2"/>
</dbReference>
<keyword evidence="11" id="KW-1185">Reference proteome</keyword>
<dbReference type="PANTHER" id="PTHR14132">
    <property type="entry name" value="SODIUM/POTASSIUM-TRANSPORTING ATPASE SUBUNIT GAMMA"/>
    <property type="match status" value="1"/>
</dbReference>
<evidence type="ECO:0000256" key="2">
    <source>
        <dbReference type="ARBA" id="ARBA00005948"/>
    </source>
</evidence>
<dbReference type="Proteomes" id="UP001153269">
    <property type="component" value="Unassembled WGS sequence"/>
</dbReference>
<evidence type="ECO:0000256" key="9">
    <source>
        <dbReference type="SAM" id="MobiDB-lite"/>
    </source>
</evidence>
<comment type="caution">
    <text evidence="10">The sequence shown here is derived from an EMBL/GenBank/DDBJ whole genome shotgun (WGS) entry which is preliminary data.</text>
</comment>
<dbReference type="InterPro" id="IPR047297">
    <property type="entry name" value="FXYD_motif"/>
</dbReference>
<dbReference type="CDD" id="cd20325">
    <property type="entry name" value="FXYD7"/>
    <property type="match status" value="1"/>
</dbReference>
<feature type="compositionally biased region" description="Polar residues" evidence="9">
    <location>
        <begin position="188"/>
        <end position="201"/>
    </location>
</feature>
<name>A0A9N7TRI2_PLEPL</name>
<dbReference type="PROSITE" id="PS01310">
    <property type="entry name" value="FXYD"/>
    <property type="match status" value="2"/>
</dbReference>
<evidence type="ECO:0000256" key="3">
    <source>
        <dbReference type="ARBA" id="ARBA00022448"/>
    </source>
</evidence>
<dbReference type="GO" id="GO:0017080">
    <property type="term" value="F:sodium channel regulator activity"/>
    <property type="evidence" value="ECO:0007669"/>
    <property type="project" value="TreeGrafter"/>
</dbReference>
<proteinExistence type="inferred from homology"/>
<evidence type="ECO:0000256" key="4">
    <source>
        <dbReference type="ARBA" id="ARBA00022692"/>
    </source>
</evidence>
<feature type="transmembrane region" description="Helical" evidence="8">
    <location>
        <begin position="30"/>
        <end position="49"/>
    </location>
</feature>
<comment type="caution">
    <text evidence="8">Lacks conserved residue(s) required for the propagation of feature annotation.</text>
</comment>
<evidence type="ECO:0000256" key="8">
    <source>
        <dbReference type="RuleBase" id="RU364131"/>
    </source>
</evidence>